<dbReference type="InterPro" id="IPR029055">
    <property type="entry name" value="Ntn_hydrolases_N"/>
</dbReference>
<dbReference type="RefSeq" id="YP_009008780.1">
    <property type="nucleotide sequence ID" value="NC_023593.1"/>
</dbReference>
<keyword evidence="3" id="KW-1185">Reference proteome</keyword>
<dbReference type="EMBL" id="KF981730">
    <property type="protein sequence ID" value="AHI60863.1"/>
    <property type="molecule type" value="Genomic_DNA"/>
</dbReference>
<accession>W6B268</accession>
<reference evidence="2 3" key="1">
    <citation type="submission" date="2013-12" db="EMBL/GenBank/DDBJ databases">
        <authorList>
            <person name="Nho S.W."/>
            <person name="Jang H.B."/>
            <person name="Kim K.S."/>
            <person name="Kim T.H."/>
            <person name="Cha I.S."/>
            <person name="Park S.B."/>
            <person name="Jung T.S."/>
        </authorList>
    </citation>
    <scope>NUCLEOTIDE SEQUENCE [LARGE SCALE GENOMIC DNA]</scope>
</reference>
<dbReference type="InterPro" id="IPR017932">
    <property type="entry name" value="GATase_2_dom"/>
</dbReference>
<dbReference type="Pfam" id="PF13522">
    <property type="entry name" value="GATase_6"/>
    <property type="match status" value="1"/>
</dbReference>
<evidence type="ECO:0000313" key="2">
    <source>
        <dbReference type="EMBL" id="AHI60863.1"/>
    </source>
</evidence>
<dbReference type="CDD" id="cd00352">
    <property type="entry name" value="Gn_AT_II"/>
    <property type="match status" value="1"/>
</dbReference>
<dbReference type="KEGG" id="vg:18505220"/>
<evidence type="ECO:0000313" key="3">
    <source>
        <dbReference type="Proteomes" id="UP000019301"/>
    </source>
</evidence>
<dbReference type="PROSITE" id="PS51278">
    <property type="entry name" value="GATASE_TYPE_2"/>
    <property type="match status" value="1"/>
</dbReference>
<gene>
    <name evidence="2" type="ORF">ECBP3_0086</name>
</gene>
<organism evidence="2 3">
    <name type="scientific">Escherichia phage KBNP1711</name>
    <dbReference type="NCBI Taxonomy" id="1436889"/>
    <lineage>
        <taxon>Viruses</taxon>
        <taxon>Duplodnaviria</taxon>
        <taxon>Heunggongvirae</taxon>
        <taxon>Uroviricota</taxon>
        <taxon>Caudoviricetes</taxon>
        <taxon>Mktvariviridae</taxon>
        <taxon>Gordonclarkvirinae</taxon>
        <taxon>Nieuwekanaalvirus</taxon>
        <taxon>Nieuwekanaalvirus KBNP1711</taxon>
    </lineage>
</organism>
<dbReference type="Gene3D" id="2.10.110.10">
    <property type="entry name" value="Cysteine Rich Protein"/>
    <property type="match status" value="1"/>
</dbReference>
<dbReference type="GeneID" id="18505220"/>
<dbReference type="SUPFAM" id="SSF56235">
    <property type="entry name" value="N-terminal nucleophile aminohydrolases (Ntn hydrolases)"/>
    <property type="match status" value="1"/>
</dbReference>
<sequence>MFSYKEALPSYAFMLQKEYTELTTGLTNYTVPPSWIVGHSRHATKGAINSRNAHPFSHGNITLVHNGTLVDQDLLPDSKVFEVDSENICHSINKIGAAETIQKLDGAFTLIWHDASDNRLHIIRNDERPFHLARLGTSWFGASEEAMLMWILQRSKSHKNRIDEHFECKVGTEYIFDVSDNKMTLVEEVVHELPVFTVATRWGSYYSNSYSNNHSSGIKSYVNGNSDEQRKPGVTAGDVRRREAILKQNKIASDKGVDIRRDMQVDIIPHEFVCYKDTDRGKMVGYIYDDKAQEYIEGDVHNILQTDYEAALKNKHMVYRGTVGCISEVNSMIRLVLISGHFFDLSKKEPESTTADFDDDIPFDAEDSFVSKNGVTITRKFWEAHSHGDCGGCDKHIDWKEAPSAIFAYQAYWHKACFDSIQKQVEDVEEDEIPIGVCSVCGEVKSDFEFDEEFSKLRGDDVCKICANKAKKQATQVTLKEGYVWTKCVDTTSARRPEVALRVDQKILDNMVVMESSTKRKSEITLEDVFGAYIEKRWGGIYAIAVTTPKEESAPVAETFRESKVSITRTVASSDGNRSATFTKALWSTLGFCAVCFKKIPWRDAELCTLNNTNQVVCDSVHCKGHN</sequence>
<proteinExistence type="predicted"/>
<dbReference type="OrthoDB" id="1144at10239"/>
<feature type="domain" description="Glutamine amidotransferase type-2" evidence="1">
    <location>
        <begin position="1"/>
        <end position="189"/>
    </location>
</feature>
<name>W6B268_9CAUD</name>
<dbReference type="Gene3D" id="3.60.20.10">
    <property type="entry name" value="Glutamine Phosphoribosylpyrophosphate, subunit 1, domain 1"/>
    <property type="match status" value="1"/>
</dbReference>
<dbReference type="Proteomes" id="UP000019301">
    <property type="component" value="Segment"/>
</dbReference>
<evidence type="ECO:0000259" key="1">
    <source>
        <dbReference type="PROSITE" id="PS51278"/>
    </source>
</evidence>
<protein>
    <recommendedName>
        <fullName evidence="1">Glutamine amidotransferase type-2 domain-containing protein</fullName>
    </recommendedName>
</protein>